<gene>
    <name evidence="1" type="ORF">HCG48_21440</name>
</gene>
<dbReference type="InterPro" id="IPR021373">
    <property type="entry name" value="DUF2993"/>
</dbReference>
<keyword evidence="2" id="KW-1185">Reference proteome</keyword>
<protein>
    <submittedName>
        <fullName evidence="1">DUF2993 domain-containing protein</fullName>
    </submittedName>
</protein>
<dbReference type="AlphaFoldDB" id="A0A6H1U3A1"/>
<accession>A0A6H1U3A1</accession>
<dbReference type="KEGG" id="oxy:HCG48_21440"/>
<dbReference type="RefSeq" id="WP_168570994.1">
    <property type="nucleotide sequence ID" value="NZ_CP051167.1"/>
</dbReference>
<proteinExistence type="predicted"/>
<evidence type="ECO:0000313" key="2">
    <source>
        <dbReference type="Proteomes" id="UP000500857"/>
    </source>
</evidence>
<dbReference type="EMBL" id="CP051167">
    <property type="protein sequence ID" value="QIZ72847.1"/>
    <property type="molecule type" value="Genomic_DNA"/>
</dbReference>
<reference evidence="1 2" key="1">
    <citation type="submission" date="2020-04" db="EMBL/GenBank/DDBJ databases">
        <authorList>
            <person name="Basu S."/>
            <person name="Maruthanayagam V."/>
            <person name="Chakraborty S."/>
            <person name="Pramanik A."/>
            <person name="Mukherjee J."/>
            <person name="Brink B."/>
        </authorList>
    </citation>
    <scope>NUCLEOTIDE SEQUENCE [LARGE SCALE GENOMIC DNA]</scope>
    <source>
        <strain evidence="1 2">AP17</strain>
    </source>
</reference>
<organism evidence="1 2">
    <name type="scientific">Oxynema aestuarii AP17</name>
    <dbReference type="NCBI Taxonomy" id="2064643"/>
    <lineage>
        <taxon>Bacteria</taxon>
        <taxon>Bacillati</taxon>
        <taxon>Cyanobacteriota</taxon>
        <taxon>Cyanophyceae</taxon>
        <taxon>Oscillatoriophycideae</taxon>
        <taxon>Oscillatoriales</taxon>
        <taxon>Oscillatoriaceae</taxon>
        <taxon>Oxynema</taxon>
        <taxon>Oxynema aestuarii</taxon>
    </lineage>
</organism>
<dbReference type="Proteomes" id="UP000500857">
    <property type="component" value="Chromosome"/>
</dbReference>
<name>A0A6H1U3A1_9CYAN</name>
<sequence>MVSALFGSTPFQNQGGDALVSQVAGKAIAALFKRSEKVEANVRAEPVAKLLQGSIDGFDFIGQGMLMYNGLRIENMELYLQAVAIDFGAIFSGNVKLRQPTSARMRVVLTENDLTTSFNTPFVVEKLQRLQYNGESLHFQKTEVKLTSDKALRVSSEVKIGDADEPVHLDFTAQVDVEERRKVQFVNVKCEGSDRAVDLGNALIEHINSLLDLDKFALEGTQLRVDRIRIQSKAMVFYGSANIYQFPSRQLQKKS</sequence>
<evidence type="ECO:0000313" key="1">
    <source>
        <dbReference type="EMBL" id="QIZ72847.1"/>
    </source>
</evidence>
<dbReference type="Pfam" id="PF11209">
    <property type="entry name" value="LmeA"/>
    <property type="match status" value="1"/>
</dbReference>